<dbReference type="Gene3D" id="2.20.25.240">
    <property type="match status" value="1"/>
</dbReference>
<reference evidence="1" key="1">
    <citation type="submission" date="2018-04" db="EMBL/GenBank/DDBJ databases">
        <title>Transcriptome assembly of Sipha flava.</title>
        <authorList>
            <person name="Scully E.D."/>
            <person name="Geib S.M."/>
            <person name="Palmer N.A."/>
            <person name="Koch K."/>
            <person name="Bradshaw J."/>
            <person name="Heng-Moss T."/>
            <person name="Sarath G."/>
        </authorList>
    </citation>
    <scope>NUCLEOTIDE SEQUENCE</scope>
</reference>
<accession>A0A2S2Q181</accession>
<sequence>MENEIFIISSERGSNLLVEKKHKFRHIRQRADGNNRWRYCKKQCTFTVLMKSDNKIMIEIAGEHNHLVDFIQKIKRQVLREYCKRKATISIATRPIKIIRSQLMNSVSTELE</sequence>
<protein>
    <submittedName>
        <fullName evidence="1">Uncharacterized protein</fullName>
    </submittedName>
</protein>
<gene>
    <name evidence="1" type="ORF">g.171817</name>
</gene>
<dbReference type="AlphaFoldDB" id="A0A2S2Q181"/>
<dbReference type="EMBL" id="GGMS01002313">
    <property type="protein sequence ID" value="MBY71516.1"/>
    <property type="molecule type" value="Transcribed_RNA"/>
</dbReference>
<evidence type="ECO:0000313" key="1">
    <source>
        <dbReference type="EMBL" id="MBY71516.1"/>
    </source>
</evidence>
<name>A0A2S2Q181_9HEMI</name>
<proteinExistence type="predicted"/>
<organism evidence="1">
    <name type="scientific">Sipha flava</name>
    <name type="common">yellow sugarcane aphid</name>
    <dbReference type="NCBI Taxonomy" id="143950"/>
    <lineage>
        <taxon>Eukaryota</taxon>
        <taxon>Metazoa</taxon>
        <taxon>Ecdysozoa</taxon>
        <taxon>Arthropoda</taxon>
        <taxon>Hexapoda</taxon>
        <taxon>Insecta</taxon>
        <taxon>Pterygota</taxon>
        <taxon>Neoptera</taxon>
        <taxon>Paraneoptera</taxon>
        <taxon>Hemiptera</taxon>
        <taxon>Sternorrhyncha</taxon>
        <taxon>Aphidomorpha</taxon>
        <taxon>Aphidoidea</taxon>
        <taxon>Aphididae</taxon>
        <taxon>Sipha</taxon>
    </lineage>
</organism>